<organism evidence="1 2">
    <name type="scientific">Desulfopila aestuarii DSM 18488</name>
    <dbReference type="NCBI Taxonomy" id="1121416"/>
    <lineage>
        <taxon>Bacteria</taxon>
        <taxon>Pseudomonadati</taxon>
        <taxon>Thermodesulfobacteriota</taxon>
        <taxon>Desulfobulbia</taxon>
        <taxon>Desulfobulbales</taxon>
        <taxon>Desulfocapsaceae</taxon>
        <taxon>Desulfopila</taxon>
    </lineage>
</organism>
<proteinExistence type="predicted"/>
<sequence>MRDYHFTMKHFFRLFTQLITLFTLALVLLFCFAPALINNFLPSLLAKTDLDGAQIEITQLTPWQLQGNIILGDDKQQPAIAGGFRADYSLQSLLEGRVEAITLRGVTIHLISTNGKLGLKGFALPAKNEESTATSFTLSPLPVIVERILFRDTQILFEHGPKSLLPLVVQGEIRPEVNKEETGGFILKGIQTEIHTEGAVSTSIQLVSNLTDSGPHITLVGKIGELSGITEILPLPEETKLKGTLAVEADLLLDSSIANLKQLQARLYFPELSLANKSYTITSNQETPLSLSLASTGKDIDFTLANLVLNTPSMVQAALSGTFNSDSGQLQGSGTIESAQLHQPTGLTFTGELSSQQTQLELTLAGVNQQLQANGQLVKIGPYQLQTLLNVTNGITDITTELQLGSVQMPDQNLFLEKIEGKMHYALGAPIAGESPMGHLAIAGINYKKENIANLATTFSVTPEGIGFAGEIQSRRSGSLRVKFTGSSTTKEPLSLSYTVPATIVSNGSIPRFISLPKGLTFSGRLEGKGTLAYGPGGVHGNTTLSLQKGKLDMKEQKIHLEGITADLTLPMLPYIMSGPSQQLKVATMDIGNLKFTDGRITFRIENTETLFIEQSRLTWCGGKVESGSLRISLANPELATTLYCDRLQFTELLGQLGITDAEGDGSLNGRLPLLFNGHELVFDDGFLFSTPGNGGIVRFNNTAMLRQGLPDTGQAAHLEYSMQAMENFSYNWTKLTFNSKGDDLQISMQIDGKPTTPLPFGYSSGQLVHTTTGAGIQHPIRLDVNFHLPFAQMFKYGQSFQKMMKP</sequence>
<dbReference type="EMBL" id="FRFE01000015">
    <property type="protein sequence ID" value="SHO49723.1"/>
    <property type="molecule type" value="Genomic_DNA"/>
</dbReference>
<keyword evidence="2" id="KW-1185">Reference proteome</keyword>
<accession>A0A1M7YAR7</accession>
<protein>
    <submittedName>
        <fullName evidence="1">Dicarboxylate transport</fullName>
    </submittedName>
</protein>
<name>A0A1M7YAR7_9BACT</name>
<evidence type="ECO:0000313" key="2">
    <source>
        <dbReference type="Proteomes" id="UP000184603"/>
    </source>
</evidence>
<dbReference type="AlphaFoldDB" id="A0A1M7YAR7"/>
<reference evidence="1 2" key="1">
    <citation type="submission" date="2016-12" db="EMBL/GenBank/DDBJ databases">
        <authorList>
            <person name="Song W.-J."/>
            <person name="Kurnit D.M."/>
        </authorList>
    </citation>
    <scope>NUCLEOTIDE SEQUENCE [LARGE SCALE GENOMIC DNA]</scope>
    <source>
        <strain evidence="1 2">DSM 18488</strain>
    </source>
</reference>
<gene>
    <name evidence="1" type="ORF">SAMN02745220_03047</name>
</gene>
<dbReference type="Proteomes" id="UP000184603">
    <property type="component" value="Unassembled WGS sequence"/>
</dbReference>
<evidence type="ECO:0000313" key="1">
    <source>
        <dbReference type="EMBL" id="SHO49723.1"/>
    </source>
</evidence>
<dbReference type="STRING" id="1121416.SAMN02745220_03047"/>